<dbReference type="Gene3D" id="3.40.350.10">
    <property type="entry name" value="Creatinase/prolidase N-terminal domain"/>
    <property type="match status" value="1"/>
</dbReference>
<dbReference type="Pfam" id="PF01321">
    <property type="entry name" value="Creatinase_N"/>
    <property type="match status" value="1"/>
</dbReference>
<gene>
    <name evidence="3" type="ORF">HH303_18740</name>
</gene>
<evidence type="ECO:0000259" key="1">
    <source>
        <dbReference type="Pfam" id="PF00557"/>
    </source>
</evidence>
<dbReference type="CDD" id="cd01066">
    <property type="entry name" value="APP_MetAP"/>
    <property type="match status" value="1"/>
</dbReference>
<comment type="caution">
    <text evidence="3">The sequence shown here is derived from an EMBL/GenBank/DDBJ whole genome shotgun (WGS) entry which is preliminary data.</text>
</comment>
<accession>A0A7Y0HG45</accession>
<dbReference type="PANTHER" id="PTHR46112:SF2">
    <property type="entry name" value="XAA-PRO AMINOPEPTIDASE P-RELATED"/>
    <property type="match status" value="1"/>
</dbReference>
<evidence type="ECO:0000313" key="4">
    <source>
        <dbReference type="Proteomes" id="UP000539372"/>
    </source>
</evidence>
<keyword evidence="3" id="KW-0645">Protease</keyword>
<dbReference type="SUPFAM" id="SSF55920">
    <property type="entry name" value="Creatinase/aminopeptidase"/>
    <property type="match status" value="1"/>
</dbReference>
<dbReference type="InterPro" id="IPR000587">
    <property type="entry name" value="Creatinase_N"/>
</dbReference>
<dbReference type="PANTHER" id="PTHR46112">
    <property type="entry name" value="AMINOPEPTIDASE"/>
    <property type="match status" value="1"/>
</dbReference>
<dbReference type="Gene3D" id="3.90.230.10">
    <property type="entry name" value="Creatinase/methionine aminopeptidase superfamily"/>
    <property type="match status" value="1"/>
</dbReference>
<dbReference type="RefSeq" id="WP_169626932.1">
    <property type="nucleotide sequence ID" value="NZ_JABBNT010000006.1"/>
</dbReference>
<sequence length="402" mass="44167">MPRPTPVADWEQPFPPEEYADRRRRVAARLSTEGYDAILVTKPADIFYLTGYDMVWFHLRFLTSCILTADGGDVAFFDYPGHRTLVETTPEIRNITWMTRESVQADGGLIRDGALKAGLKGKKLAVQPWSYVPHGDVMAELVGILNDAGIDTGDGSLIVEQERLYKSPLEVAVMRRSAEIADIGMTAARDILAPGVMETEIHAALSYAMLKAGASEPALRTMIGSGVRAGTHHSPAQHRRVGQDELVFIDFCASLHRYHVNLNRTFAVGTVDPRWHDLMARSATTIDAIVAEVKPGDMWSKVQDVGNRNTAAQGITEGIWFVGGYTQGIAMPPDWVGEFWVGPRHGIPDLELVPGMVFNMEGQFDDTEGWAGGTGVAYIDTLIVTETGLEVMSRLPRTLETV</sequence>
<dbReference type="InterPro" id="IPR000994">
    <property type="entry name" value="Pept_M24"/>
</dbReference>
<feature type="domain" description="Creatinase N-terminal" evidence="2">
    <location>
        <begin position="22"/>
        <end position="126"/>
    </location>
</feature>
<name>A0A7Y0HG45_9PROT</name>
<dbReference type="GO" id="GO:0004177">
    <property type="term" value="F:aminopeptidase activity"/>
    <property type="evidence" value="ECO:0007669"/>
    <property type="project" value="UniProtKB-KW"/>
</dbReference>
<evidence type="ECO:0000313" key="3">
    <source>
        <dbReference type="EMBL" id="NMM46535.1"/>
    </source>
</evidence>
<dbReference type="InterPro" id="IPR036005">
    <property type="entry name" value="Creatinase/aminopeptidase-like"/>
</dbReference>
<dbReference type="Pfam" id="PF00557">
    <property type="entry name" value="Peptidase_M24"/>
    <property type="match status" value="1"/>
</dbReference>
<dbReference type="EMBL" id="JABBNT010000006">
    <property type="protein sequence ID" value="NMM46535.1"/>
    <property type="molecule type" value="Genomic_DNA"/>
</dbReference>
<dbReference type="SUPFAM" id="SSF53092">
    <property type="entry name" value="Creatinase/prolidase N-terminal domain"/>
    <property type="match status" value="1"/>
</dbReference>
<protein>
    <submittedName>
        <fullName evidence="3">Aminopeptidase P family protein</fullName>
    </submittedName>
</protein>
<feature type="domain" description="Peptidase M24" evidence="1">
    <location>
        <begin position="173"/>
        <end position="386"/>
    </location>
</feature>
<keyword evidence="4" id="KW-1185">Reference proteome</keyword>
<keyword evidence="3" id="KW-0031">Aminopeptidase</keyword>
<evidence type="ECO:0000259" key="2">
    <source>
        <dbReference type="Pfam" id="PF01321"/>
    </source>
</evidence>
<dbReference type="AlphaFoldDB" id="A0A7Y0HG45"/>
<organism evidence="3 4">
    <name type="scientific">Pacificispira spongiicola</name>
    <dbReference type="NCBI Taxonomy" id="2729598"/>
    <lineage>
        <taxon>Bacteria</taxon>
        <taxon>Pseudomonadati</taxon>
        <taxon>Pseudomonadota</taxon>
        <taxon>Alphaproteobacteria</taxon>
        <taxon>Rhodospirillales</taxon>
        <taxon>Rhodospirillaceae</taxon>
        <taxon>Pacificispira</taxon>
    </lineage>
</organism>
<dbReference type="InterPro" id="IPR029149">
    <property type="entry name" value="Creatin/AminoP/Spt16_N"/>
</dbReference>
<proteinExistence type="predicted"/>
<keyword evidence="3" id="KW-0378">Hydrolase</keyword>
<reference evidence="3 4" key="1">
    <citation type="submission" date="2020-04" db="EMBL/GenBank/DDBJ databases">
        <title>Rhodospirillaceae bacterium KN72 isolated from deep sea.</title>
        <authorList>
            <person name="Zhang D.-C."/>
        </authorList>
    </citation>
    <scope>NUCLEOTIDE SEQUENCE [LARGE SCALE GENOMIC DNA]</scope>
    <source>
        <strain evidence="3 4">KN72</strain>
    </source>
</reference>
<dbReference type="Proteomes" id="UP000539372">
    <property type="component" value="Unassembled WGS sequence"/>
</dbReference>
<dbReference type="InterPro" id="IPR050659">
    <property type="entry name" value="Peptidase_M24B"/>
</dbReference>